<dbReference type="InterPro" id="IPR007211">
    <property type="entry name" value="DUF378"/>
</dbReference>
<dbReference type="PANTHER" id="PTHR37304:SF1">
    <property type="entry name" value="MEMBRANE PROTEIN"/>
    <property type="match status" value="1"/>
</dbReference>
<reference evidence="2 3" key="1">
    <citation type="submission" date="2018-06" db="EMBL/GenBank/DDBJ databases">
        <authorList>
            <person name="Strepis N."/>
        </authorList>
    </citation>
    <scope>NUCLEOTIDE SEQUENCE [LARGE SCALE GENOMIC DNA]</scope>
    <source>
        <strain evidence="2">LUCI</strain>
    </source>
</reference>
<protein>
    <recommendedName>
        <fullName evidence="4">DUF378 domain-containing protein</fullName>
    </recommendedName>
</protein>
<keyword evidence="1" id="KW-0472">Membrane</keyword>
<dbReference type="Proteomes" id="UP000277811">
    <property type="component" value="Unassembled WGS sequence"/>
</dbReference>
<feature type="transmembrane region" description="Helical" evidence="1">
    <location>
        <begin position="7"/>
        <end position="31"/>
    </location>
</feature>
<proteinExistence type="predicted"/>
<name>A0A498R1N3_9FIRM</name>
<evidence type="ECO:0008006" key="4">
    <source>
        <dbReference type="Google" id="ProtNLM"/>
    </source>
</evidence>
<keyword evidence="1" id="KW-0812">Transmembrane</keyword>
<dbReference type="AlphaFoldDB" id="A0A498R1N3"/>
<dbReference type="OrthoDB" id="9812136at2"/>
<keyword evidence="1" id="KW-1133">Transmembrane helix</keyword>
<organism evidence="2 3">
    <name type="scientific">Lucifera butyrica</name>
    <dbReference type="NCBI Taxonomy" id="1351585"/>
    <lineage>
        <taxon>Bacteria</taxon>
        <taxon>Bacillati</taxon>
        <taxon>Bacillota</taxon>
        <taxon>Negativicutes</taxon>
        <taxon>Veillonellales</taxon>
        <taxon>Veillonellaceae</taxon>
        <taxon>Lucifera</taxon>
    </lineage>
</organism>
<evidence type="ECO:0000256" key="1">
    <source>
        <dbReference type="SAM" id="Phobius"/>
    </source>
</evidence>
<sequence length="64" mass="7107">MDRVALLLVIFGALNWLLIGLFRFDLIAVLLGGQEAVLSRAIYILVGLGGIWSISLFFRERGKT</sequence>
<gene>
    <name evidence="2" type="ORF">LUCI_0478</name>
</gene>
<evidence type="ECO:0000313" key="2">
    <source>
        <dbReference type="EMBL" id="VBB05271.1"/>
    </source>
</evidence>
<dbReference type="EMBL" id="UPPP01000054">
    <property type="protein sequence ID" value="VBB05271.1"/>
    <property type="molecule type" value="Genomic_DNA"/>
</dbReference>
<feature type="transmembrane region" description="Helical" evidence="1">
    <location>
        <begin position="37"/>
        <end position="58"/>
    </location>
</feature>
<dbReference type="PANTHER" id="PTHR37304">
    <property type="entry name" value="MEMBRANE PROTEIN-RELATED"/>
    <property type="match status" value="1"/>
</dbReference>
<accession>A0A498R1N3</accession>
<keyword evidence="3" id="KW-1185">Reference proteome</keyword>
<dbReference type="Pfam" id="PF04070">
    <property type="entry name" value="DUF378"/>
    <property type="match status" value="1"/>
</dbReference>
<dbReference type="RefSeq" id="WP_122626267.1">
    <property type="nucleotide sequence ID" value="NZ_UPPP01000054.1"/>
</dbReference>
<evidence type="ECO:0000313" key="3">
    <source>
        <dbReference type="Proteomes" id="UP000277811"/>
    </source>
</evidence>